<keyword evidence="3" id="KW-0285">Flavoprotein</keyword>
<dbReference type="GO" id="GO:0050660">
    <property type="term" value="F:flavin adenine dinucleotide binding"/>
    <property type="evidence" value="ECO:0007669"/>
    <property type="project" value="InterPro"/>
</dbReference>
<dbReference type="InterPro" id="IPR050741">
    <property type="entry name" value="Acyl-CoA_dehydrogenase"/>
</dbReference>
<dbReference type="EMBL" id="PXYT01000047">
    <property type="protein sequence ID" value="PSR25901.1"/>
    <property type="molecule type" value="Genomic_DNA"/>
</dbReference>
<proteinExistence type="inferred from homology"/>
<name>A0A2T2WUJ5_9FIRM</name>
<dbReference type="AlphaFoldDB" id="A0A2T2WUJ5"/>
<dbReference type="InterPro" id="IPR037069">
    <property type="entry name" value="AcylCoA_DH/ox_N_sf"/>
</dbReference>
<evidence type="ECO:0000259" key="6">
    <source>
        <dbReference type="Pfam" id="PF00441"/>
    </source>
</evidence>
<evidence type="ECO:0000256" key="2">
    <source>
        <dbReference type="ARBA" id="ARBA00009347"/>
    </source>
</evidence>
<dbReference type="PANTHER" id="PTHR48083:SF2">
    <property type="entry name" value="MEDIUM-CHAIN SPECIFIC ACYL-COA DEHYDROGENASE, MITOCHONDRIAL"/>
    <property type="match status" value="1"/>
</dbReference>
<dbReference type="Gene3D" id="1.20.140.10">
    <property type="entry name" value="Butyryl-CoA Dehydrogenase, subunit A, domain 3"/>
    <property type="match status" value="1"/>
</dbReference>
<dbReference type="InterPro" id="IPR009100">
    <property type="entry name" value="AcylCoA_DH/oxidase_NM_dom_sf"/>
</dbReference>
<comment type="cofactor">
    <cofactor evidence="1">
        <name>FAD</name>
        <dbReference type="ChEBI" id="CHEBI:57692"/>
    </cofactor>
</comment>
<reference evidence="7 8" key="1">
    <citation type="journal article" date="2014" name="BMC Genomics">
        <title>Comparison of environmental and isolate Sulfobacillus genomes reveals diverse carbon, sulfur, nitrogen, and hydrogen metabolisms.</title>
        <authorList>
            <person name="Justice N.B."/>
            <person name="Norman A."/>
            <person name="Brown C.T."/>
            <person name="Singh A."/>
            <person name="Thomas B.C."/>
            <person name="Banfield J.F."/>
        </authorList>
    </citation>
    <scope>NUCLEOTIDE SEQUENCE [LARGE SCALE GENOMIC DNA]</scope>
    <source>
        <strain evidence="7">AMDSBA1</strain>
    </source>
</reference>
<dbReference type="SUPFAM" id="SSF56645">
    <property type="entry name" value="Acyl-CoA dehydrogenase NM domain-like"/>
    <property type="match status" value="1"/>
</dbReference>
<protein>
    <recommendedName>
        <fullName evidence="6">Acyl-CoA dehydrogenase/oxidase C-terminal domain-containing protein</fullName>
    </recommendedName>
</protein>
<dbReference type="Proteomes" id="UP000242699">
    <property type="component" value="Unassembled WGS sequence"/>
</dbReference>
<keyword evidence="4" id="KW-0274">FAD</keyword>
<evidence type="ECO:0000313" key="7">
    <source>
        <dbReference type="EMBL" id="PSR25901.1"/>
    </source>
</evidence>
<comment type="similarity">
    <text evidence="2">Belongs to the acyl-CoA dehydrogenase family.</text>
</comment>
<evidence type="ECO:0000256" key="1">
    <source>
        <dbReference type="ARBA" id="ARBA00001974"/>
    </source>
</evidence>
<dbReference type="InterPro" id="IPR036250">
    <property type="entry name" value="AcylCo_DH-like_C"/>
</dbReference>
<comment type="caution">
    <text evidence="7">The sequence shown here is derived from an EMBL/GenBank/DDBJ whole genome shotgun (WGS) entry which is preliminary data.</text>
</comment>
<dbReference type="PANTHER" id="PTHR48083">
    <property type="entry name" value="MEDIUM-CHAIN SPECIFIC ACYL-COA DEHYDROGENASE, MITOCHONDRIAL-RELATED"/>
    <property type="match status" value="1"/>
</dbReference>
<sequence>MSRDNDMRAMIRETATRLMKDHMTNTLRREAEDGKFLGELWKLLEDNGFAAVEEEGLSYPDAVALLEVAGYWGVPLPWAQSLLATKILGDAGLTSPGGVVSLGLQCQAPVHMARSQEQMTVSGTWHCVPWARHADTILFTLPNGNDLWVLQTPRDAFHVEFHENLAGEPADSVQLQQASIKTFALSPYDLRWIQAQAALMCVMTAVGAIERVLDMTVAYAKERTQFGRPLARFQAIQEKLAEMAGESAALRAIAARTLTAVEEQSWDEVIKYAGVAKVRLPQAVWTVTTHAHQIHGAMGFTQEYPLHYYTRRLWSYRHDYGPERYWAQEMAQAMGDQDVWDFVTGMPGSLRMPQD</sequence>
<evidence type="ECO:0000256" key="3">
    <source>
        <dbReference type="ARBA" id="ARBA00022630"/>
    </source>
</evidence>
<evidence type="ECO:0000256" key="5">
    <source>
        <dbReference type="ARBA" id="ARBA00023002"/>
    </source>
</evidence>
<keyword evidence="5" id="KW-0560">Oxidoreductase</keyword>
<evidence type="ECO:0000313" key="8">
    <source>
        <dbReference type="Proteomes" id="UP000242699"/>
    </source>
</evidence>
<dbReference type="InterPro" id="IPR009075">
    <property type="entry name" value="AcylCo_DH/oxidase_C"/>
</dbReference>
<dbReference type="GO" id="GO:0033539">
    <property type="term" value="P:fatty acid beta-oxidation using acyl-CoA dehydrogenase"/>
    <property type="evidence" value="ECO:0007669"/>
    <property type="project" value="TreeGrafter"/>
</dbReference>
<dbReference type="Gene3D" id="1.10.540.10">
    <property type="entry name" value="Acyl-CoA dehydrogenase/oxidase, N-terminal domain"/>
    <property type="match status" value="1"/>
</dbReference>
<feature type="domain" description="Acyl-CoA dehydrogenase/oxidase C-terminal" evidence="6">
    <location>
        <begin position="198"/>
        <end position="318"/>
    </location>
</feature>
<dbReference type="SUPFAM" id="SSF47203">
    <property type="entry name" value="Acyl-CoA dehydrogenase C-terminal domain-like"/>
    <property type="match status" value="1"/>
</dbReference>
<dbReference type="GO" id="GO:0005737">
    <property type="term" value="C:cytoplasm"/>
    <property type="evidence" value="ECO:0007669"/>
    <property type="project" value="TreeGrafter"/>
</dbReference>
<dbReference type="GO" id="GO:0003995">
    <property type="term" value="F:acyl-CoA dehydrogenase activity"/>
    <property type="evidence" value="ECO:0007669"/>
    <property type="project" value="TreeGrafter"/>
</dbReference>
<evidence type="ECO:0000256" key="4">
    <source>
        <dbReference type="ARBA" id="ARBA00022827"/>
    </source>
</evidence>
<dbReference type="Pfam" id="PF00441">
    <property type="entry name" value="Acyl-CoA_dh_1"/>
    <property type="match status" value="1"/>
</dbReference>
<organism evidence="7 8">
    <name type="scientific">Sulfobacillus benefaciens</name>
    <dbReference type="NCBI Taxonomy" id="453960"/>
    <lineage>
        <taxon>Bacteria</taxon>
        <taxon>Bacillati</taxon>
        <taxon>Bacillota</taxon>
        <taxon>Clostridia</taxon>
        <taxon>Eubacteriales</taxon>
        <taxon>Clostridiales Family XVII. Incertae Sedis</taxon>
        <taxon>Sulfobacillus</taxon>
    </lineage>
</organism>
<accession>A0A2T2WUJ5</accession>
<gene>
    <name evidence="7" type="ORF">C7B43_15600</name>
</gene>